<evidence type="ECO:0000313" key="1">
    <source>
        <dbReference type="EMBL" id="PTL55661.1"/>
    </source>
</evidence>
<reference evidence="1 2" key="1">
    <citation type="submission" date="2018-03" db="EMBL/GenBank/DDBJ databases">
        <title>Aquarubrobacter algicola gen. nov., sp. nov., a novel actinobacterium isolated from shallow eutrophic lake during the end of cyanobacterial harmful algal blooms.</title>
        <authorList>
            <person name="Chun S.J."/>
        </authorList>
    </citation>
    <scope>NUCLEOTIDE SEQUENCE [LARGE SCALE GENOMIC DNA]</scope>
    <source>
        <strain evidence="1 2">Seoho-28</strain>
    </source>
</reference>
<proteinExistence type="predicted"/>
<name>A0A2T4UDS5_9ACTN</name>
<organism evidence="1 2">
    <name type="scientific">Paraconexibacter algicola</name>
    <dbReference type="NCBI Taxonomy" id="2133960"/>
    <lineage>
        <taxon>Bacteria</taxon>
        <taxon>Bacillati</taxon>
        <taxon>Actinomycetota</taxon>
        <taxon>Thermoleophilia</taxon>
        <taxon>Solirubrobacterales</taxon>
        <taxon>Paraconexibacteraceae</taxon>
        <taxon>Paraconexibacter</taxon>
    </lineage>
</organism>
<sequence length="199" mass="21811">MAGPASAAVIATDRPCYVENQPMLIGGQQFAPNSNYTVKTDQLFAFGNADAAGNWLSNTETAPIVVKRTTVPQPFTLTATQDGVEVATAQFNVVNLLVTLASTRGRPTGRTTWRVSGVTPGQSVYVHVRRGGKTLRNVRLGRADAPCGRLTTKQRRLPGISSRTLRRGTYDLYVDNKRTFSRSTRPQYRSSVTVFTVFR</sequence>
<evidence type="ECO:0000313" key="2">
    <source>
        <dbReference type="Proteomes" id="UP000240739"/>
    </source>
</evidence>
<gene>
    <name evidence="1" type="ORF">C7Y72_18685</name>
</gene>
<keyword evidence="2" id="KW-1185">Reference proteome</keyword>
<accession>A0A2T4UDS5</accession>
<comment type="caution">
    <text evidence="1">The sequence shown here is derived from an EMBL/GenBank/DDBJ whole genome shotgun (WGS) entry which is preliminary data.</text>
</comment>
<dbReference type="EMBL" id="PYYB01000003">
    <property type="protein sequence ID" value="PTL55661.1"/>
    <property type="molecule type" value="Genomic_DNA"/>
</dbReference>
<dbReference type="Proteomes" id="UP000240739">
    <property type="component" value="Unassembled WGS sequence"/>
</dbReference>
<protein>
    <submittedName>
        <fullName evidence="1">Uncharacterized protein</fullName>
    </submittedName>
</protein>
<dbReference type="AlphaFoldDB" id="A0A2T4UDS5"/>